<evidence type="ECO:0000313" key="2">
    <source>
        <dbReference type="EMBL" id="KAJ3843982.1"/>
    </source>
</evidence>
<feature type="region of interest" description="Disordered" evidence="1">
    <location>
        <begin position="436"/>
        <end position="484"/>
    </location>
</feature>
<proteinExistence type="predicted"/>
<dbReference type="Proteomes" id="UP001163846">
    <property type="component" value="Unassembled WGS sequence"/>
</dbReference>
<protein>
    <submittedName>
        <fullName evidence="2">Uncharacterized protein</fullName>
    </submittedName>
</protein>
<comment type="caution">
    <text evidence="2">The sequence shown here is derived from an EMBL/GenBank/DDBJ whole genome shotgun (WGS) entry which is preliminary data.</text>
</comment>
<accession>A0AA38PJ94</accession>
<evidence type="ECO:0000256" key="1">
    <source>
        <dbReference type="SAM" id="MobiDB-lite"/>
    </source>
</evidence>
<feature type="compositionally biased region" description="Polar residues" evidence="1">
    <location>
        <begin position="115"/>
        <end position="130"/>
    </location>
</feature>
<evidence type="ECO:0000313" key="3">
    <source>
        <dbReference type="Proteomes" id="UP001163846"/>
    </source>
</evidence>
<reference evidence="2" key="1">
    <citation type="submission" date="2022-08" db="EMBL/GenBank/DDBJ databases">
        <authorList>
            <consortium name="DOE Joint Genome Institute"/>
            <person name="Min B."/>
            <person name="Riley R."/>
            <person name="Sierra-Patev S."/>
            <person name="Naranjo-Ortiz M."/>
            <person name="Looney B."/>
            <person name="Konkel Z."/>
            <person name="Slot J.C."/>
            <person name="Sakamoto Y."/>
            <person name="Steenwyk J.L."/>
            <person name="Rokas A."/>
            <person name="Carro J."/>
            <person name="Camarero S."/>
            <person name="Ferreira P."/>
            <person name="Molpeceres G."/>
            <person name="Ruiz-Duenas F.J."/>
            <person name="Serrano A."/>
            <person name="Henrissat B."/>
            <person name="Drula E."/>
            <person name="Hughes K.W."/>
            <person name="Mata J.L."/>
            <person name="Ishikawa N.K."/>
            <person name="Vargas-Isla R."/>
            <person name="Ushijima S."/>
            <person name="Smith C.A."/>
            <person name="Ahrendt S."/>
            <person name="Andreopoulos W."/>
            <person name="He G."/>
            <person name="Labutti K."/>
            <person name="Lipzen A."/>
            <person name="Ng V."/>
            <person name="Sandor L."/>
            <person name="Barry K."/>
            <person name="Martinez A.T."/>
            <person name="Xiao Y."/>
            <person name="Gibbons J.G."/>
            <person name="Terashima K."/>
            <person name="Hibbett D.S."/>
            <person name="Grigoriev I.V."/>
        </authorList>
    </citation>
    <scope>NUCLEOTIDE SEQUENCE</scope>
    <source>
        <strain evidence="2">TFB9207</strain>
    </source>
</reference>
<feature type="compositionally biased region" description="Polar residues" evidence="1">
    <location>
        <begin position="90"/>
        <end position="99"/>
    </location>
</feature>
<name>A0AA38PJ94_9AGAR</name>
<keyword evidence="3" id="KW-1185">Reference proteome</keyword>
<feature type="compositionally biased region" description="Low complexity" evidence="1">
    <location>
        <begin position="437"/>
        <end position="475"/>
    </location>
</feature>
<feature type="region of interest" description="Disordered" evidence="1">
    <location>
        <begin position="90"/>
        <end position="141"/>
    </location>
</feature>
<dbReference type="EMBL" id="MU805963">
    <property type="protein sequence ID" value="KAJ3843982.1"/>
    <property type="molecule type" value="Genomic_DNA"/>
</dbReference>
<dbReference type="AlphaFoldDB" id="A0AA38PJ94"/>
<gene>
    <name evidence="2" type="ORF">F5878DRAFT_603288</name>
</gene>
<organism evidence="2 3">
    <name type="scientific">Lentinula raphanica</name>
    <dbReference type="NCBI Taxonomy" id="153919"/>
    <lineage>
        <taxon>Eukaryota</taxon>
        <taxon>Fungi</taxon>
        <taxon>Dikarya</taxon>
        <taxon>Basidiomycota</taxon>
        <taxon>Agaricomycotina</taxon>
        <taxon>Agaricomycetes</taxon>
        <taxon>Agaricomycetidae</taxon>
        <taxon>Agaricales</taxon>
        <taxon>Marasmiineae</taxon>
        <taxon>Omphalotaceae</taxon>
        <taxon>Lentinula</taxon>
    </lineage>
</organism>
<sequence length="551" mass="61516">MPQFQDFSSSFNSLAALAEAAAHIQDHPVTYQHKEFMGRHASSVDSLPEVDELVNSAQNLHHDNPPSAHSDFEDSGLTFVPYAPSVSSNLPDTQISAPTALTLPKRGRGRPRTKSVAQKNARTSTHTSTFSVEPSPEPEEDDVPNFSVWLCILQKEKVTKTRGGKSSKIEKVPPKMLGPVQVPINATYKQFLEIVCAGIKGVQDVRQLRLDSFFWYFNQRNIHHPLQNEQNFDHLMMTVTSRKVRQEKAVYLEMLPPLQVVQQPDDHSPWESDHIVTNNSAKSVLILSQAGVEEDLGTEDEQPTAKKPKLDDAIEDLVAQIQERYGPGKACQEPSHASLCCFVHHSTKQHFDVGFRPRALFWAGKIHNERSDITRIPIGEGWFKPNHALKITHPPPAPLSVAPAQSVDHSLALEIAELKATQLRYMMMMGNSSQLPHVSHASSSVSSHMLPVSQTHGNSLPSSQSPKSLSHRQSSPPAPNSKYTLSDFCEANGFDSVMEERLKNLEFQPGDNLSDVKQTDWMDAGFKLLSWRRVLKANKKYRATLKENSNM</sequence>